<evidence type="ECO:0000256" key="2">
    <source>
        <dbReference type="SAM" id="Phobius"/>
    </source>
</evidence>
<accession>A0A6A6C3A6</accession>
<keyword evidence="2" id="KW-0472">Membrane</keyword>
<dbReference type="AlphaFoldDB" id="A0A6A6C3A6"/>
<feature type="compositionally biased region" description="Polar residues" evidence="1">
    <location>
        <begin position="152"/>
        <end position="165"/>
    </location>
</feature>
<evidence type="ECO:0000313" key="3">
    <source>
        <dbReference type="EMBL" id="KAF2160768.1"/>
    </source>
</evidence>
<sequence>MSDLDVGTLFHNMGKILLAVLVFALSFIPIGALALLSAWLCCFEERAHFFQRKLPKTETSKGFLVALVIAHCAVTFFLAIVWSSNGTSAMTVITYSVAIVITVVFGLCLGGLILGTMWHIFQTNFVNKSASGESGSYQPVATTNEHELESGAPQTDESTAASTKA</sequence>
<dbReference type="Proteomes" id="UP000799537">
    <property type="component" value="Unassembled WGS sequence"/>
</dbReference>
<keyword evidence="2" id="KW-1133">Transmembrane helix</keyword>
<dbReference type="GeneID" id="54562496"/>
<reference evidence="3" key="1">
    <citation type="journal article" date="2020" name="Stud. Mycol.">
        <title>101 Dothideomycetes genomes: a test case for predicting lifestyles and emergence of pathogens.</title>
        <authorList>
            <person name="Haridas S."/>
            <person name="Albert R."/>
            <person name="Binder M."/>
            <person name="Bloem J."/>
            <person name="Labutti K."/>
            <person name="Salamov A."/>
            <person name="Andreopoulos B."/>
            <person name="Baker S."/>
            <person name="Barry K."/>
            <person name="Bills G."/>
            <person name="Bluhm B."/>
            <person name="Cannon C."/>
            <person name="Castanera R."/>
            <person name="Culley D."/>
            <person name="Daum C."/>
            <person name="Ezra D."/>
            <person name="Gonzalez J."/>
            <person name="Henrissat B."/>
            <person name="Kuo A."/>
            <person name="Liang C."/>
            <person name="Lipzen A."/>
            <person name="Lutzoni F."/>
            <person name="Magnuson J."/>
            <person name="Mondo S."/>
            <person name="Nolan M."/>
            <person name="Ohm R."/>
            <person name="Pangilinan J."/>
            <person name="Park H.-J."/>
            <person name="Ramirez L."/>
            <person name="Alfaro M."/>
            <person name="Sun H."/>
            <person name="Tritt A."/>
            <person name="Yoshinaga Y."/>
            <person name="Zwiers L.-H."/>
            <person name="Turgeon B."/>
            <person name="Goodwin S."/>
            <person name="Spatafora J."/>
            <person name="Crous P."/>
            <person name="Grigoriev I."/>
        </authorList>
    </citation>
    <scope>NUCLEOTIDE SEQUENCE</scope>
    <source>
        <strain evidence="3">ATCC 36951</strain>
    </source>
</reference>
<gene>
    <name evidence="3" type="ORF">M409DRAFT_28903</name>
</gene>
<organism evidence="3 4">
    <name type="scientific">Zasmidium cellare ATCC 36951</name>
    <dbReference type="NCBI Taxonomy" id="1080233"/>
    <lineage>
        <taxon>Eukaryota</taxon>
        <taxon>Fungi</taxon>
        <taxon>Dikarya</taxon>
        <taxon>Ascomycota</taxon>
        <taxon>Pezizomycotina</taxon>
        <taxon>Dothideomycetes</taxon>
        <taxon>Dothideomycetidae</taxon>
        <taxon>Mycosphaerellales</taxon>
        <taxon>Mycosphaerellaceae</taxon>
        <taxon>Zasmidium</taxon>
    </lineage>
</organism>
<feature type="transmembrane region" description="Helical" evidence="2">
    <location>
        <begin position="63"/>
        <end position="83"/>
    </location>
</feature>
<keyword evidence="2" id="KW-0812">Transmembrane</keyword>
<name>A0A6A6C3A6_ZASCE</name>
<protein>
    <submittedName>
        <fullName evidence="3">Uncharacterized protein</fullName>
    </submittedName>
</protein>
<feature type="compositionally biased region" description="Polar residues" evidence="1">
    <location>
        <begin position="132"/>
        <end position="143"/>
    </location>
</feature>
<feature type="transmembrane region" description="Helical" evidence="2">
    <location>
        <begin position="95"/>
        <end position="121"/>
    </location>
</feature>
<feature type="region of interest" description="Disordered" evidence="1">
    <location>
        <begin position="132"/>
        <end position="165"/>
    </location>
</feature>
<keyword evidence="4" id="KW-1185">Reference proteome</keyword>
<proteinExistence type="predicted"/>
<dbReference type="EMBL" id="ML993624">
    <property type="protein sequence ID" value="KAF2160768.1"/>
    <property type="molecule type" value="Genomic_DNA"/>
</dbReference>
<feature type="transmembrane region" description="Helical" evidence="2">
    <location>
        <begin position="16"/>
        <end position="42"/>
    </location>
</feature>
<evidence type="ECO:0000313" key="4">
    <source>
        <dbReference type="Proteomes" id="UP000799537"/>
    </source>
</evidence>
<dbReference type="RefSeq" id="XP_033661657.1">
    <property type="nucleotide sequence ID" value="XM_033809224.1"/>
</dbReference>
<evidence type="ECO:0000256" key="1">
    <source>
        <dbReference type="SAM" id="MobiDB-lite"/>
    </source>
</evidence>